<proteinExistence type="inferred from homology"/>
<keyword evidence="2 8" id="KW-0436">Ligase</keyword>
<comment type="similarity">
    <text evidence="1">Belongs to the ATP-dependent AMP-binding enzyme family.</text>
</comment>
<dbReference type="Gene3D" id="3.30.300.30">
    <property type="match status" value="1"/>
</dbReference>
<dbReference type="PROSITE" id="PS00455">
    <property type="entry name" value="AMP_BINDING"/>
    <property type="match status" value="1"/>
</dbReference>
<dbReference type="InterPro" id="IPR025110">
    <property type="entry name" value="AMP-bd_C"/>
</dbReference>
<dbReference type="InterPro" id="IPR040097">
    <property type="entry name" value="FAAL/FAAC"/>
</dbReference>
<feature type="domain" description="AMP-dependent synthetase/ligase" evidence="6">
    <location>
        <begin position="12"/>
        <end position="412"/>
    </location>
</feature>
<dbReference type="Pfam" id="PF00501">
    <property type="entry name" value="AMP-binding"/>
    <property type="match status" value="1"/>
</dbReference>
<keyword evidence="9" id="KW-1185">Reference proteome</keyword>
<protein>
    <submittedName>
        <fullName evidence="8">Fatty acyl-AMP ligase</fullName>
    </submittedName>
</protein>
<dbReference type="GO" id="GO:0016874">
    <property type="term" value="F:ligase activity"/>
    <property type="evidence" value="ECO:0007669"/>
    <property type="project" value="UniProtKB-KW"/>
</dbReference>
<dbReference type="SUPFAM" id="SSF56801">
    <property type="entry name" value="Acetyl-CoA synthetase-like"/>
    <property type="match status" value="1"/>
</dbReference>
<sequence length="595" mass="64927">MSSSEFFPDFIARHAEEFPDRVAVVLAKANGGEIVEEPLTFAELDRAARAVAVWLGEQGIEAGRRALLLHPTGLDFVKAFFGCMYAGVTPVPAPLPGGQRHHLTRATGIALDADVSVVLTDNANLPAIADWLSQDGLDRIVCAATSMAEQADPGAWTRPEGVGDGTLAFLQYTSGSTSDPKGVMVTQANLFHNLRLIESSIGLQGYNTFCSWLPLYHDMGLIGLFLLPLYLGSTAILMSPVDFLKRPHLWLRLIDRHDVLVTSAPNFAYDLCARKVTDEQLAGLDLSRWEVACNGAEPIDATALDRFAERFAGAGFRREAFLPCYGMAETTLYVSGTRREDAPLVTRMEARALEKNVLRPVGEDEDGPLVVSCGIVNELDVRIVDPESRTVLPEGEVGEIWVRGGSVAVGYWGKERETRETFQAETTGGERGFLRTGDLGAFLGDQLYVTGRIKEMVITHGRNLYPQDVEREVRAVHPAVASGATSVFSVVAAQEEIVVVQEIRPRDLGGTTPEELVRKIRYEVGNRLGVHIGNVVLVRPGKVRKTTSGKIQRRLMRELFQANALESLHEELAPGTRQRFRPTPAQDGGSGGETA</sequence>
<dbReference type="Gene3D" id="3.40.50.12780">
    <property type="entry name" value="N-terminal domain of ligase-like"/>
    <property type="match status" value="1"/>
</dbReference>
<dbReference type="Proteomes" id="UP001595990">
    <property type="component" value="Unassembled WGS sequence"/>
</dbReference>
<dbReference type="PANTHER" id="PTHR22754:SF32">
    <property type="entry name" value="DISCO-INTERACTING PROTEIN 2"/>
    <property type="match status" value="1"/>
</dbReference>
<dbReference type="InterPro" id="IPR045851">
    <property type="entry name" value="AMP-bd_C_sf"/>
</dbReference>
<organism evidence="8 9">
    <name type="scientific">Streptomyces ehimensis</name>
    <dbReference type="NCBI Taxonomy" id="68195"/>
    <lineage>
        <taxon>Bacteria</taxon>
        <taxon>Bacillati</taxon>
        <taxon>Actinomycetota</taxon>
        <taxon>Actinomycetes</taxon>
        <taxon>Kitasatosporales</taxon>
        <taxon>Streptomycetaceae</taxon>
        <taxon>Streptomyces</taxon>
    </lineage>
</organism>
<dbReference type="InterPro" id="IPR020845">
    <property type="entry name" value="AMP-binding_CS"/>
</dbReference>
<evidence type="ECO:0000256" key="2">
    <source>
        <dbReference type="ARBA" id="ARBA00022598"/>
    </source>
</evidence>
<reference evidence="9" key="1">
    <citation type="journal article" date="2019" name="Int. J. Syst. Evol. Microbiol.">
        <title>The Global Catalogue of Microorganisms (GCM) 10K type strain sequencing project: providing services to taxonomists for standard genome sequencing and annotation.</title>
        <authorList>
            <consortium name="The Broad Institute Genomics Platform"/>
            <consortium name="The Broad Institute Genome Sequencing Center for Infectious Disease"/>
            <person name="Wu L."/>
            <person name="Ma J."/>
        </authorList>
    </citation>
    <scope>NUCLEOTIDE SEQUENCE [LARGE SCALE GENOMIC DNA]</scope>
    <source>
        <strain evidence="9">CECT 8064</strain>
    </source>
</reference>
<evidence type="ECO:0000256" key="4">
    <source>
        <dbReference type="ARBA" id="ARBA00023098"/>
    </source>
</evidence>
<feature type="domain" description="AMP-binding enzyme C-terminal" evidence="7">
    <location>
        <begin position="455"/>
        <end position="567"/>
    </location>
</feature>
<name>A0ABV9BMJ7_9ACTN</name>
<evidence type="ECO:0000313" key="9">
    <source>
        <dbReference type="Proteomes" id="UP001595990"/>
    </source>
</evidence>
<dbReference type="RefSeq" id="WP_417923224.1">
    <property type="nucleotide sequence ID" value="NZ_JBHSFS010000009.1"/>
</dbReference>
<feature type="region of interest" description="Disordered" evidence="5">
    <location>
        <begin position="573"/>
        <end position="595"/>
    </location>
</feature>
<evidence type="ECO:0000256" key="1">
    <source>
        <dbReference type="ARBA" id="ARBA00006432"/>
    </source>
</evidence>
<dbReference type="InterPro" id="IPR000873">
    <property type="entry name" value="AMP-dep_synth/lig_dom"/>
</dbReference>
<dbReference type="InterPro" id="IPR042099">
    <property type="entry name" value="ANL_N_sf"/>
</dbReference>
<gene>
    <name evidence="8" type="ORF">ACFPEN_20400</name>
</gene>
<evidence type="ECO:0000313" key="8">
    <source>
        <dbReference type="EMBL" id="MFC4515299.1"/>
    </source>
</evidence>
<dbReference type="EMBL" id="JBHSFS010000009">
    <property type="protein sequence ID" value="MFC4515299.1"/>
    <property type="molecule type" value="Genomic_DNA"/>
</dbReference>
<accession>A0ABV9BMJ7</accession>
<dbReference type="CDD" id="cd05931">
    <property type="entry name" value="FAAL"/>
    <property type="match status" value="1"/>
</dbReference>
<keyword evidence="4" id="KW-0443">Lipid metabolism</keyword>
<comment type="caution">
    <text evidence="8">The sequence shown here is derived from an EMBL/GenBank/DDBJ whole genome shotgun (WGS) entry which is preliminary data.</text>
</comment>
<evidence type="ECO:0000259" key="6">
    <source>
        <dbReference type="Pfam" id="PF00501"/>
    </source>
</evidence>
<dbReference type="Pfam" id="PF23024">
    <property type="entry name" value="AMP-dom_DIP2-like"/>
    <property type="match status" value="1"/>
</dbReference>
<evidence type="ECO:0000259" key="7">
    <source>
        <dbReference type="Pfam" id="PF23024"/>
    </source>
</evidence>
<keyword evidence="3" id="KW-0276">Fatty acid metabolism</keyword>
<evidence type="ECO:0000256" key="3">
    <source>
        <dbReference type="ARBA" id="ARBA00022832"/>
    </source>
</evidence>
<dbReference type="PANTHER" id="PTHR22754">
    <property type="entry name" value="DISCO-INTERACTING PROTEIN 2 DIP2 -RELATED"/>
    <property type="match status" value="1"/>
</dbReference>
<evidence type="ECO:0000256" key="5">
    <source>
        <dbReference type="SAM" id="MobiDB-lite"/>
    </source>
</evidence>